<dbReference type="EMBL" id="VFOW01000001">
    <property type="protein sequence ID" value="TQL78997.1"/>
    <property type="molecule type" value="Genomic_DNA"/>
</dbReference>
<dbReference type="GO" id="GO:0005524">
    <property type="term" value="F:ATP binding"/>
    <property type="evidence" value="ECO:0007669"/>
    <property type="project" value="UniProtKB-KW"/>
</dbReference>
<keyword evidence="3" id="KW-0547">Nucleotide-binding</keyword>
<feature type="domain" description="ABC transporter" evidence="6">
    <location>
        <begin position="6"/>
        <end position="253"/>
    </location>
</feature>
<dbReference type="GO" id="GO:0015833">
    <property type="term" value="P:peptide transport"/>
    <property type="evidence" value="ECO:0007669"/>
    <property type="project" value="InterPro"/>
</dbReference>
<dbReference type="InParanoid" id="A0A543B2D6"/>
<evidence type="ECO:0000256" key="4">
    <source>
        <dbReference type="ARBA" id="ARBA00022840"/>
    </source>
</evidence>
<dbReference type="GO" id="GO:0055085">
    <property type="term" value="P:transmembrane transport"/>
    <property type="evidence" value="ECO:0007669"/>
    <property type="project" value="UniProtKB-ARBA"/>
</dbReference>
<evidence type="ECO:0000256" key="2">
    <source>
        <dbReference type="ARBA" id="ARBA00022448"/>
    </source>
</evidence>
<dbReference type="InterPro" id="IPR013563">
    <property type="entry name" value="Oligopep_ABC_C"/>
</dbReference>
<dbReference type="PROSITE" id="PS00211">
    <property type="entry name" value="ABC_TRANSPORTER_1"/>
    <property type="match status" value="1"/>
</dbReference>
<comment type="similarity">
    <text evidence="1">Belongs to the ABC transporter superfamily.</text>
</comment>
<dbReference type="RefSeq" id="WP_142043973.1">
    <property type="nucleotide sequence ID" value="NZ_JBHTGS010000002.1"/>
</dbReference>
<dbReference type="InterPro" id="IPR027417">
    <property type="entry name" value="P-loop_NTPase"/>
</dbReference>
<dbReference type="CDD" id="cd03257">
    <property type="entry name" value="ABC_NikE_OppD_transporters"/>
    <property type="match status" value="1"/>
</dbReference>
<dbReference type="Proteomes" id="UP000317043">
    <property type="component" value="Unassembled WGS sequence"/>
</dbReference>
<feature type="region of interest" description="Disordered" evidence="5">
    <location>
        <begin position="270"/>
        <end position="291"/>
    </location>
</feature>
<gene>
    <name evidence="7" type="ORF">FB566_4596</name>
</gene>
<keyword evidence="4 7" id="KW-0067">ATP-binding</keyword>
<keyword evidence="8" id="KW-1185">Reference proteome</keyword>
<dbReference type="InterPro" id="IPR003593">
    <property type="entry name" value="AAA+_ATPase"/>
</dbReference>
<evidence type="ECO:0000313" key="8">
    <source>
        <dbReference type="Proteomes" id="UP000317043"/>
    </source>
</evidence>
<organism evidence="7 8">
    <name type="scientific">Stackebrandtia endophytica</name>
    <dbReference type="NCBI Taxonomy" id="1496996"/>
    <lineage>
        <taxon>Bacteria</taxon>
        <taxon>Bacillati</taxon>
        <taxon>Actinomycetota</taxon>
        <taxon>Actinomycetes</taxon>
        <taxon>Glycomycetales</taxon>
        <taxon>Glycomycetaceae</taxon>
        <taxon>Stackebrandtia</taxon>
    </lineage>
</organism>
<evidence type="ECO:0000256" key="3">
    <source>
        <dbReference type="ARBA" id="ARBA00022741"/>
    </source>
</evidence>
<evidence type="ECO:0000256" key="1">
    <source>
        <dbReference type="ARBA" id="ARBA00005417"/>
    </source>
</evidence>
<proteinExistence type="inferred from homology"/>
<dbReference type="PROSITE" id="PS50893">
    <property type="entry name" value="ABC_TRANSPORTER_2"/>
    <property type="match status" value="1"/>
</dbReference>
<dbReference type="PANTHER" id="PTHR43776">
    <property type="entry name" value="TRANSPORT ATP-BINDING PROTEIN"/>
    <property type="match status" value="1"/>
</dbReference>
<accession>A0A543B2D6</accession>
<evidence type="ECO:0000259" key="6">
    <source>
        <dbReference type="PROSITE" id="PS50893"/>
    </source>
</evidence>
<keyword evidence="2" id="KW-0813">Transport</keyword>
<dbReference type="InterPro" id="IPR017871">
    <property type="entry name" value="ABC_transporter-like_CS"/>
</dbReference>
<dbReference type="PANTHER" id="PTHR43776:SF7">
    <property type="entry name" value="D,D-DIPEPTIDE TRANSPORT ATP-BINDING PROTEIN DDPF-RELATED"/>
    <property type="match status" value="1"/>
</dbReference>
<evidence type="ECO:0000313" key="7">
    <source>
        <dbReference type="EMBL" id="TQL78997.1"/>
    </source>
</evidence>
<comment type="caution">
    <text evidence="7">The sequence shown here is derived from an EMBL/GenBank/DDBJ whole genome shotgun (WGS) entry which is preliminary data.</text>
</comment>
<dbReference type="Gene3D" id="3.40.50.300">
    <property type="entry name" value="P-loop containing nucleotide triphosphate hydrolases"/>
    <property type="match status" value="1"/>
</dbReference>
<dbReference type="AlphaFoldDB" id="A0A543B2D6"/>
<sequence>MSEPLLCTTDLVKHFRPPRSARRRGQDVIHALCGVSIRIDRGRTLGVVGESGSGKTTLLRTLLGLEQATAGTVEFAGRDVTDMKGAAGRKFRADVSVVFQDPYTSLDPRMTVSDLLRQPAKIQKQNFPATRVFDLLDQVKLPRASAGKFPHEFSGGQRQRIAIARALALEPSLIVLDEPVSALDVSVQAEIVGLLRELQEQREVSYLFVAHDLAVVADLSHEVGVMYGGQMVEHGATSQVLFEPSHPYTKALLAAVPVPDPRIERAKPPFLRPLWPTEDDQPDPCPHGGLL</sequence>
<evidence type="ECO:0000256" key="5">
    <source>
        <dbReference type="SAM" id="MobiDB-lite"/>
    </source>
</evidence>
<dbReference type="Pfam" id="PF00005">
    <property type="entry name" value="ABC_tran"/>
    <property type="match status" value="1"/>
</dbReference>
<dbReference type="Pfam" id="PF08352">
    <property type="entry name" value="oligo_HPY"/>
    <property type="match status" value="1"/>
</dbReference>
<protein>
    <submittedName>
        <fullName evidence="7">Peptide/nickel transport system ATP-binding protein/oligopeptide transport system ATP-binding protein</fullName>
    </submittedName>
</protein>
<name>A0A543B2D6_9ACTN</name>
<dbReference type="OrthoDB" id="8481147at2"/>
<dbReference type="SMART" id="SM00382">
    <property type="entry name" value="AAA"/>
    <property type="match status" value="1"/>
</dbReference>
<dbReference type="InterPro" id="IPR003439">
    <property type="entry name" value="ABC_transporter-like_ATP-bd"/>
</dbReference>
<reference evidence="7 8" key="1">
    <citation type="submission" date="2019-06" db="EMBL/GenBank/DDBJ databases">
        <title>Sequencing the genomes of 1000 actinobacteria strains.</title>
        <authorList>
            <person name="Klenk H.-P."/>
        </authorList>
    </citation>
    <scope>NUCLEOTIDE SEQUENCE [LARGE SCALE GENOMIC DNA]</scope>
    <source>
        <strain evidence="7 8">DSM 45928</strain>
    </source>
</reference>
<dbReference type="GO" id="GO:0016887">
    <property type="term" value="F:ATP hydrolysis activity"/>
    <property type="evidence" value="ECO:0007669"/>
    <property type="project" value="InterPro"/>
</dbReference>
<dbReference type="InterPro" id="IPR050319">
    <property type="entry name" value="ABC_transp_ATP-bind"/>
</dbReference>
<dbReference type="SUPFAM" id="SSF52540">
    <property type="entry name" value="P-loop containing nucleoside triphosphate hydrolases"/>
    <property type="match status" value="1"/>
</dbReference>